<evidence type="ECO:0000256" key="1">
    <source>
        <dbReference type="ARBA" id="ARBA00000085"/>
    </source>
</evidence>
<dbReference type="SUPFAM" id="SSF47384">
    <property type="entry name" value="Homodimeric domain of signal transducing histidine kinase"/>
    <property type="match status" value="1"/>
</dbReference>
<organism evidence="7 8">
    <name type="scientific">Candidatus Proximibacter danicus</name>
    <dbReference type="NCBI Taxonomy" id="2954365"/>
    <lineage>
        <taxon>Bacteria</taxon>
        <taxon>Pseudomonadati</taxon>
        <taxon>Pseudomonadota</taxon>
        <taxon>Betaproteobacteria</taxon>
        <taxon>Candidatus Proximibacter</taxon>
    </lineage>
</organism>
<feature type="modified residue" description="4-aspartylphosphate" evidence="4">
    <location>
        <position position="58"/>
    </location>
</feature>
<dbReference type="Gene3D" id="3.30.565.10">
    <property type="entry name" value="Histidine kinase-like ATPase, C-terminal domain"/>
    <property type="match status" value="1"/>
</dbReference>
<gene>
    <name evidence="7" type="ORF">IPL58_05910</name>
</gene>
<dbReference type="InterPro" id="IPR003661">
    <property type="entry name" value="HisK_dim/P_dom"/>
</dbReference>
<feature type="domain" description="Histidine kinase" evidence="5">
    <location>
        <begin position="308"/>
        <end position="524"/>
    </location>
</feature>
<dbReference type="PANTHER" id="PTHR43547">
    <property type="entry name" value="TWO-COMPONENT HISTIDINE KINASE"/>
    <property type="match status" value="1"/>
</dbReference>
<dbReference type="InterPro" id="IPR036890">
    <property type="entry name" value="HATPase_C_sf"/>
</dbReference>
<comment type="catalytic activity">
    <reaction evidence="1">
        <text>ATP + protein L-histidine = ADP + protein N-phospho-L-histidine.</text>
        <dbReference type="EC" id="2.7.13.3"/>
    </reaction>
</comment>
<feature type="domain" description="Response regulatory" evidence="6">
    <location>
        <begin position="163"/>
        <end position="279"/>
    </location>
</feature>
<evidence type="ECO:0000256" key="4">
    <source>
        <dbReference type="PROSITE-ProRule" id="PRU00169"/>
    </source>
</evidence>
<comment type="caution">
    <text evidence="7">The sequence shown here is derived from an EMBL/GenBank/DDBJ whole genome shotgun (WGS) entry which is preliminary data.</text>
</comment>
<feature type="domain" description="Response regulatory" evidence="6">
    <location>
        <begin position="8"/>
        <end position="125"/>
    </location>
</feature>
<evidence type="ECO:0000259" key="5">
    <source>
        <dbReference type="PROSITE" id="PS50109"/>
    </source>
</evidence>
<dbReference type="SMART" id="SM00387">
    <property type="entry name" value="HATPase_c"/>
    <property type="match status" value="1"/>
</dbReference>
<feature type="modified residue" description="4-aspartylphosphate" evidence="4">
    <location>
        <position position="212"/>
    </location>
</feature>
<dbReference type="AlphaFoldDB" id="A0A9D7K0U1"/>
<dbReference type="Pfam" id="PF00072">
    <property type="entry name" value="Response_reg"/>
    <property type="match status" value="2"/>
</dbReference>
<dbReference type="PROSITE" id="PS50109">
    <property type="entry name" value="HIS_KIN"/>
    <property type="match status" value="1"/>
</dbReference>
<dbReference type="InterPro" id="IPR036097">
    <property type="entry name" value="HisK_dim/P_sf"/>
</dbReference>
<dbReference type="SUPFAM" id="SSF55874">
    <property type="entry name" value="ATPase domain of HSP90 chaperone/DNA topoisomerase II/histidine kinase"/>
    <property type="match status" value="1"/>
</dbReference>
<dbReference type="InterPro" id="IPR011006">
    <property type="entry name" value="CheY-like_superfamily"/>
</dbReference>
<dbReference type="GO" id="GO:0000155">
    <property type="term" value="F:phosphorelay sensor kinase activity"/>
    <property type="evidence" value="ECO:0007669"/>
    <property type="project" value="InterPro"/>
</dbReference>
<evidence type="ECO:0000313" key="7">
    <source>
        <dbReference type="EMBL" id="MBK8523681.1"/>
    </source>
</evidence>
<dbReference type="PROSITE" id="PS50110">
    <property type="entry name" value="RESPONSE_REGULATORY"/>
    <property type="match status" value="2"/>
</dbReference>
<dbReference type="EMBL" id="JADJUC010000004">
    <property type="protein sequence ID" value="MBK8523681.1"/>
    <property type="molecule type" value="Genomic_DNA"/>
</dbReference>
<evidence type="ECO:0000256" key="3">
    <source>
        <dbReference type="ARBA" id="ARBA00022553"/>
    </source>
</evidence>
<dbReference type="CDD" id="cd00082">
    <property type="entry name" value="HisKA"/>
    <property type="match status" value="1"/>
</dbReference>
<dbReference type="SMART" id="SM00448">
    <property type="entry name" value="REC"/>
    <property type="match status" value="2"/>
</dbReference>
<dbReference type="SUPFAM" id="SSF52172">
    <property type="entry name" value="CheY-like"/>
    <property type="match status" value="2"/>
</dbReference>
<evidence type="ECO:0000313" key="8">
    <source>
        <dbReference type="Proteomes" id="UP000886689"/>
    </source>
</evidence>
<keyword evidence="7" id="KW-0418">Kinase</keyword>
<dbReference type="InterPro" id="IPR001789">
    <property type="entry name" value="Sig_transdc_resp-reg_receiver"/>
</dbReference>
<reference evidence="7" key="1">
    <citation type="submission" date="2020-10" db="EMBL/GenBank/DDBJ databases">
        <title>Connecting structure to function with the recovery of over 1000 high-quality activated sludge metagenome-assembled genomes encoding full-length rRNA genes using long-read sequencing.</title>
        <authorList>
            <person name="Singleton C.M."/>
            <person name="Petriglieri F."/>
            <person name="Kristensen J.M."/>
            <person name="Kirkegaard R.H."/>
            <person name="Michaelsen T.Y."/>
            <person name="Andersen M.H."/>
            <person name="Karst S.M."/>
            <person name="Dueholm M.S."/>
            <person name="Nielsen P.H."/>
            <person name="Albertsen M."/>
        </authorList>
    </citation>
    <scope>NUCLEOTIDE SEQUENCE</scope>
    <source>
        <strain evidence="7">Hirt_18-Q3-R61-65_BATAC.395</strain>
    </source>
</reference>
<dbReference type="SMART" id="SM00388">
    <property type="entry name" value="HisKA"/>
    <property type="match status" value="1"/>
</dbReference>
<evidence type="ECO:0000259" key="6">
    <source>
        <dbReference type="PROSITE" id="PS50110"/>
    </source>
</evidence>
<dbReference type="Proteomes" id="UP000886689">
    <property type="component" value="Unassembled WGS sequence"/>
</dbReference>
<dbReference type="Pfam" id="PF02518">
    <property type="entry name" value="HATPase_c"/>
    <property type="match status" value="1"/>
</dbReference>
<protein>
    <recommendedName>
        <fullName evidence="2">histidine kinase</fullName>
        <ecNumber evidence="2">2.7.13.3</ecNumber>
    </recommendedName>
</protein>
<name>A0A9D7K0U1_9PROT</name>
<accession>A0A9D7K0U1</accession>
<dbReference type="PANTHER" id="PTHR43547:SF2">
    <property type="entry name" value="HYBRID SIGNAL TRANSDUCTION HISTIDINE KINASE C"/>
    <property type="match status" value="1"/>
</dbReference>
<dbReference type="Gene3D" id="1.10.287.130">
    <property type="match status" value="1"/>
</dbReference>
<evidence type="ECO:0000256" key="2">
    <source>
        <dbReference type="ARBA" id="ARBA00012438"/>
    </source>
</evidence>
<sequence>MQISRQTVFLVVDDFEVMRKVTSTQLRALGAEQIVTANNGLEALQILRTQPIDVVLSDWYMPTMSGLELLKAIRSDAKLFNLPFLMITAEAERERVAQAITSGVSDLLVKPYTTERLKQRLEKAMNCRPRAMPTSAAETALLGSAPSQATSKAVAAKPVRPPTILIVDDTPDNLHLLSHLFKEEYQVRVANNGEKALAFCCSDDPPDLVLLDIMMPGMDGFEVAQKMREHPSAESIPVIFVTAMTEESARLKGLELGAVDFVTKPIDPAILKPRVRNFMRYVALRKQLQADFDSMLDTARLHEDVEHITRHDIKGPLAGVIGLIQGLAADESMSRSTMTEQLHLIEETAQQVLDMINLSSQLFKIESGSFVLDAKPVNIDDLLRRIVEISRASFTGKNLNVLVKTGIPSGAALPQAFGDSMLCYSLLQNLVKNACEAAPAESQISVTVHDEEPLQIVVENKGAVPEDIRERFFDKFVTKGKQGGSGLGTYSAKLLAEAQGGQITLDVSDKMDTTTITVHLPRASAG</sequence>
<proteinExistence type="predicted"/>
<dbReference type="EC" id="2.7.13.3" evidence="2"/>
<dbReference type="Gene3D" id="3.40.50.2300">
    <property type="match status" value="2"/>
</dbReference>
<dbReference type="InterPro" id="IPR003594">
    <property type="entry name" value="HATPase_dom"/>
</dbReference>
<keyword evidence="7" id="KW-0808">Transferase</keyword>
<keyword evidence="3 4" id="KW-0597">Phosphoprotein</keyword>
<dbReference type="InterPro" id="IPR005467">
    <property type="entry name" value="His_kinase_dom"/>
</dbReference>